<evidence type="ECO:0000313" key="6">
    <source>
        <dbReference type="EMBL" id="RTQ91336.1"/>
    </source>
</evidence>
<dbReference type="Gene3D" id="3.40.190.290">
    <property type="match status" value="1"/>
</dbReference>
<dbReference type="PROSITE" id="PS50931">
    <property type="entry name" value="HTH_LYSR"/>
    <property type="match status" value="1"/>
</dbReference>
<dbReference type="SUPFAM" id="SSF46785">
    <property type="entry name" value="Winged helix' DNA-binding domain"/>
    <property type="match status" value="1"/>
</dbReference>
<dbReference type="Pfam" id="PF00126">
    <property type="entry name" value="HTH_1"/>
    <property type="match status" value="1"/>
</dbReference>
<reference evidence="6 7" key="1">
    <citation type="submission" date="2018-12" db="EMBL/GenBank/DDBJ databases">
        <authorList>
            <person name="Yu L."/>
        </authorList>
    </citation>
    <scope>NUCLEOTIDE SEQUENCE [LARGE SCALE GENOMIC DNA]</scope>
    <source>
        <strain evidence="6 7">S5H2222</strain>
    </source>
</reference>
<dbReference type="PRINTS" id="PR00039">
    <property type="entry name" value="HTHLYSR"/>
</dbReference>
<dbReference type="OrthoDB" id="9803735at2"/>
<proteinExistence type="inferred from homology"/>
<keyword evidence="3" id="KW-0238">DNA-binding</keyword>
<sequence>MDIKHLQTFLTAAETLNFTQTAKRLDYAQSSITAQIKSLEEELGIELFERLGKRLYLTVPGREFQLYAQKMVALHNEMIQQVTGLEEQYTTITIGAQESQCTYRLPTILAEFKKKYPQIQVIFKPVHTREIAQELIQNGELDFAIITDTFISLPTINLMPLVQEELIFAASPSTVHKVQSTEFLNDLSNQTLLLTEQGCSYRNQLENMLTTQNHYPKQVIEFVSIEAIKQCTIAGLGISYLPKMVVQQEVEKGTLTALTAGFQMEPIITQLAWHKDKKMMPHFKFFTELIRNYYNQLN</sequence>
<comment type="caution">
    <text evidence="6">The sequence shown here is derived from an EMBL/GenBank/DDBJ whole genome shotgun (WGS) entry which is preliminary data.</text>
</comment>
<dbReference type="InterPro" id="IPR036390">
    <property type="entry name" value="WH_DNA-bd_sf"/>
</dbReference>
<dbReference type="InterPro" id="IPR005119">
    <property type="entry name" value="LysR_subst-bd"/>
</dbReference>
<keyword evidence="4" id="KW-0804">Transcription</keyword>
<dbReference type="PANTHER" id="PTHR30126">
    <property type="entry name" value="HTH-TYPE TRANSCRIPTIONAL REGULATOR"/>
    <property type="match status" value="1"/>
</dbReference>
<evidence type="ECO:0000313" key="7">
    <source>
        <dbReference type="Proteomes" id="UP000276349"/>
    </source>
</evidence>
<protein>
    <submittedName>
        <fullName evidence="6">LysR family transcriptional regulator</fullName>
    </submittedName>
</protein>
<accession>A0A3S0JUD9</accession>
<evidence type="ECO:0000259" key="5">
    <source>
        <dbReference type="PROSITE" id="PS50931"/>
    </source>
</evidence>
<dbReference type="AlphaFoldDB" id="A0A3S0JUD9"/>
<feature type="domain" description="HTH lysR-type" evidence="5">
    <location>
        <begin position="1"/>
        <end position="58"/>
    </location>
</feature>
<keyword evidence="7" id="KW-1185">Reference proteome</keyword>
<dbReference type="GO" id="GO:0000976">
    <property type="term" value="F:transcription cis-regulatory region binding"/>
    <property type="evidence" value="ECO:0007669"/>
    <property type="project" value="TreeGrafter"/>
</dbReference>
<dbReference type="Gene3D" id="1.10.10.10">
    <property type="entry name" value="Winged helix-like DNA-binding domain superfamily/Winged helix DNA-binding domain"/>
    <property type="match status" value="1"/>
</dbReference>
<comment type="similarity">
    <text evidence="1">Belongs to the LysR transcriptional regulatory family.</text>
</comment>
<dbReference type="Proteomes" id="UP000276349">
    <property type="component" value="Unassembled WGS sequence"/>
</dbReference>
<name>A0A3S0JUD9_9BACI</name>
<gene>
    <name evidence="6" type="ORF">EKG35_13720</name>
</gene>
<dbReference type="InterPro" id="IPR000847">
    <property type="entry name" value="LysR_HTH_N"/>
</dbReference>
<dbReference type="Pfam" id="PF03466">
    <property type="entry name" value="LysR_substrate"/>
    <property type="match status" value="1"/>
</dbReference>
<dbReference type="SUPFAM" id="SSF53850">
    <property type="entry name" value="Periplasmic binding protein-like II"/>
    <property type="match status" value="1"/>
</dbReference>
<evidence type="ECO:0000256" key="3">
    <source>
        <dbReference type="ARBA" id="ARBA00023125"/>
    </source>
</evidence>
<organism evidence="6 7">
    <name type="scientific">Lysinibacillus telephonicus</name>
    <dbReference type="NCBI Taxonomy" id="1714840"/>
    <lineage>
        <taxon>Bacteria</taxon>
        <taxon>Bacillati</taxon>
        <taxon>Bacillota</taxon>
        <taxon>Bacilli</taxon>
        <taxon>Bacillales</taxon>
        <taxon>Bacillaceae</taxon>
        <taxon>Lysinibacillus</taxon>
    </lineage>
</organism>
<keyword evidence="2" id="KW-0805">Transcription regulation</keyword>
<dbReference type="InterPro" id="IPR036388">
    <property type="entry name" value="WH-like_DNA-bd_sf"/>
</dbReference>
<evidence type="ECO:0000256" key="4">
    <source>
        <dbReference type="ARBA" id="ARBA00023163"/>
    </source>
</evidence>
<dbReference type="GO" id="GO:0003700">
    <property type="term" value="F:DNA-binding transcription factor activity"/>
    <property type="evidence" value="ECO:0007669"/>
    <property type="project" value="InterPro"/>
</dbReference>
<dbReference type="RefSeq" id="WP_126295125.1">
    <property type="nucleotide sequence ID" value="NZ_CP185866.1"/>
</dbReference>
<evidence type="ECO:0000256" key="2">
    <source>
        <dbReference type="ARBA" id="ARBA00023015"/>
    </source>
</evidence>
<dbReference type="PANTHER" id="PTHR30126:SF100">
    <property type="entry name" value="LYSR-FAMILY TRANSCRIPTIONAL REGULATOR"/>
    <property type="match status" value="1"/>
</dbReference>
<evidence type="ECO:0000256" key="1">
    <source>
        <dbReference type="ARBA" id="ARBA00009437"/>
    </source>
</evidence>
<dbReference type="CDD" id="cd05466">
    <property type="entry name" value="PBP2_LTTR_substrate"/>
    <property type="match status" value="1"/>
</dbReference>
<dbReference type="EMBL" id="RXNR01000041">
    <property type="protein sequence ID" value="RTQ91336.1"/>
    <property type="molecule type" value="Genomic_DNA"/>
</dbReference>